<dbReference type="Pfam" id="PF10415">
    <property type="entry name" value="FumaraseC_C"/>
    <property type="match status" value="1"/>
</dbReference>
<dbReference type="EMBL" id="BJUU01000019">
    <property type="protein sequence ID" value="GEK81106.1"/>
    <property type="molecule type" value="Genomic_DNA"/>
</dbReference>
<evidence type="ECO:0000259" key="3">
    <source>
        <dbReference type="Pfam" id="PF00206"/>
    </source>
</evidence>
<dbReference type="Pfam" id="PF00206">
    <property type="entry name" value="Lyase_1"/>
    <property type="match status" value="1"/>
</dbReference>
<keyword evidence="1" id="KW-0456">Lyase</keyword>
<dbReference type="PROSITE" id="PS00163">
    <property type="entry name" value="FUMARATE_LYASES"/>
    <property type="match status" value="1"/>
</dbReference>
<dbReference type="SUPFAM" id="SSF48557">
    <property type="entry name" value="L-aspartase-like"/>
    <property type="match status" value="1"/>
</dbReference>
<dbReference type="Gene3D" id="1.10.275.10">
    <property type="entry name" value="Fumarase/aspartase (N-terminal domain)"/>
    <property type="match status" value="1"/>
</dbReference>
<accession>A0AA87USN1</accession>
<proteinExistence type="predicted"/>
<dbReference type="PRINTS" id="PR00149">
    <property type="entry name" value="FUMRATELYASE"/>
</dbReference>
<dbReference type="Gene3D" id="1.10.40.30">
    <property type="entry name" value="Fumarase/aspartase (C-terminal domain)"/>
    <property type="match status" value="1"/>
</dbReference>
<dbReference type="InterPro" id="IPR008948">
    <property type="entry name" value="L-Aspartase-like"/>
</dbReference>
<evidence type="ECO:0000256" key="2">
    <source>
        <dbReference type="SAM" id="MobiDB-lite"/>
    </source>
</evidence>
<dbReference type="GO" id="GO:0006531">
    <property type="term" value="P:aspartate metabolic process"/>
    <property type="evidence" value="ECO:0007669"/>
    <property type="project" value="TreeGrafter"/>
</dbReference>
<dbReference type="Proteomes" id="UP000321749">
    <property type="component" value="Unassembled WGS sequence"/>
</dbReference>
<gene>
    <name evidence="5" type="primary">aspA</name>
    <name evidence="5" type="ORF">ABA31_24570</name>
</gene>
<evidence type="ECO:0000256" key="1">
    <source>
        <dbReference type="ARBA" id="ARBA00023239"/>
    </source>
</evidence>
<feature type="domain" description="Fumarate lyase N-terminal" evidence="3">
    <location>
        <begin position="31"/>
        <end position="362"/>
    </location>
</feature>
<reference evidence="5 6" key="1">
    <citation type="submission" date="2019-07" db="EMBL/GenBank/DDBJ databases">
        <title>Whole genome shotgun sequence of Agrococcus baldri NBRC 103055.</title>
        <authorList>
            <person name="Hosoyama A."/>
            <person name="Uohara A."/>
            <person name="Ohji S."/>
            <person name="Ichikawa N."/>
        </authorList>
    </citation>
    <scope>NUCLEOTIDE SEQUENCE [LARGE SCALE GENOMIC DNA]</scope>
    <source>
        <strain evidence="5 6">NBRC 103055</strain>
    </source>
</reference>
<dbReference type="AlphaFoldDB" id="A0AA87USN1"/>
<dbReference type="GO" id="GO:0008797">
    <property type="term" value="F:aspartate ammonia-lyase activity"/>
    <property type="evidence" value="ECO:0007669"/>
    <property type="project" value="TreeGrafter"/>
</dbReference>
<comment type="caution">
    <text evidence="5">The sequence shown here is derived from an EMBL/GenBank/DDBJ whole genome shotgun (WGS) entry which is preliminary data.</text>
</comment>
<organism evidence="5 6">
    <name type="scientific">Agrococcus baldri</name>
    <dbReference type="NCBI Taxonomy" id="153730"/>
    <lineage>
        <taxon>Bacteria</taxon>
        <taxon>Bacillati</taxon>
        <taxon>Actinomycetota</taxon>
        <taxon>Actinomycetes</taxon>
        <taxon>Micrococcales</taxon>
        <taxon>Microbacteriaceae</taxon>
        <taxon>Agrococcus</taxon>
    </lineage>
</organism>
<feature type="domain" description="Fumarase C C-terminal" evidence="4">
    <location>
        <begin position="429"/>
        <end position="479"/>
    </location>
</feature>
<dbReference type="FunFam" id="1.20.200.10:FF:000001">
    <property type="entry name" value="Fumarate hydratase, mitochondrial"/>
    <property type="match status" value="1"/>
</dbReference>
<dbReference type="InterPro" id="IPR051546">
    <property type="entry name" value="Aspartate_Ammonia-Lyase"/>
</dbReference>
<protein>
    <submittedName>
        <fullName evidence="5">Aspartate ammonia-lyase</fullName>
    </submittedName>
</protein>
<dbReference type="CDD" id="cd01357">
    <property type="entry name" value="Aspartase"/>
    <property type="match status" value="1"/>
</dbReference>
<dbReference type="RefSeq" id="WP_146796049.1">
    <property type="nucleotide sequence ID" value="NZ_BJUU01000019.1"/>
</dbReference>
<dbReference type="PANTHER" id="PTHR42696:SF2">
    <property type="entry name" value="ASPARTATE AMMONIA-LYASE"/>
    <property type="match status" value="1"/>
</dbReference>
<dbReference type="NCBIfam" id="NF008909">
    <property type="entry name" value="PRK12273.1"/>
    <property type="match status" value="1"/>
</dbReference>
<dbReference type="InterPro" id="IPR000362">
    <property type="entry name" value="Fumarate_lyase_fam"/>
</dbReference>
<sequence length="503" mass="54094">MTDTPAYKLEPAPQGERSYSGPTRIERDSLGELPVPADAYWGIHTERALINFPITGRSISVYSDLVNALAVVKQACARANKEIGSLAPEKADLIDHICRRIQAGELHDQFKVGVIQGGAGTSTNMNTNEVIANAALVELGHPKGAYEHFSPIDDVNRSQSTNDTYPTSIKVAMAFTLRRLLDELSRLTDALDAKAREFHDVLKVGRTQLQDAVPMTLGQEFRGFAVTLREDYDRLEETIKWLSEVNLGATAIGTGITADPRYAEAASRHLAELTGLPIVTASDLVEATSDTGVFMTVSGALKRCAVKLSKICNDLRLLSSGPQAGLGEISLPAKAAGSSIMPGKVNPVIPEVVNQVAFAVIGSDATVTAASEAGQLQLNAFEPVITHQILQSLHWMTQACMTLRVNCIDGIEANRERLDLMVGTSVGVVTALTPYLGYSDSAKLARQALTGHKSIADLVVESGLMERERVERLLAPARLSGLQPVTQAIPVITPQQLPDDERS</sequence>
<dbReference type="InterPro" id="IPR024083">
    <property type="entry name" value="Fumarase/histidase_N"/>
</dbReference>
<evidence type="ECO:0000313" key="5">
    <source>
        <dbReference type="EMBL" id="GEK81106.1"/>
    </source>
</evidence>
<dbReference type="FunFam" id="1.10.275.10:FF:000001">
    <property type="entry name" value="Fumarate hydratase, mitochondrial"/>
    <property type="match status" value="1"/>
</dbReference>
<dbReference type="GO" id="GO:0005829">
    <property type="term" value="C:cytosol"/>
    <property type="evidence" value="ECO:0007669"/>
    <property type="project" value="TreeGrafter"/>
</dbReference>
<evidence type="ECO:0000259" key="4">
    <source>
        <dbReference type="Pfam" id="PF10415"/>
    </source>
</evidence>
<name>A0AA87USN1_9MICO</name>
<dbReference type="InterPro" id="IPR020557">
    <property type="entry name" value="Fumarate_lyase_CS"/>
</dbReference>
<dbReference type="PANTHER" id="PTHR42696">
    <property type="entry name" value="ASPARTATE AMMONIA-LYASE"/>
    <property type="match status" value="1"/>
</dbReference>
<evidence type="ECO:0000313" key="6">
    <source>
        <dbReference type="Proteomes" id="UP000321749"/>
    </source>
</evidence>
<dbReference type="InterPro" id="IPR022761">
    <property type="entry name" value="Fumarate_lyase_N"/>
</dbReference>
<keyword evidence="6" id="KW-1185">Reference proteome</keyword>
<feature type="region of interest" description="Disordered" evidence="2">
    <location>
        <begin position="1"/>
        <end position="28"/>
    </location>
</feature>
<dbReference type="GO" id="GO:0006099">
    <property type="term" value="P:tricarboxylic acid cycle"/>
    <property type="evidence" value="ECO:0007669"/>
    <property type="project" value="InterPro"/>
</dbReference>
<dbReference type="Gene3D" id="1.20.200.10">
    <property type="entry name" value="Fumarase/aspartase (Central domain)"/>
    <property type="match status" value="1"/>
</dbReference>
<dbReference type="InterPro" id="IPR018951">
    <property type="entry name" value="Fumarase_C_C"/>
</dbReference>